<accession>A0ACA9QT53</accession>
<feature type="non-terminal residue" evidence="1">
    <location>
        <position position="184"/>
    </location>
</feature>
<organism evidence="1 2">
    <name type="scientific">Racocetra persica</name>
    <dbReference type="NCBI Taxonomy" id="160502"/>
    <lineage>
        <taxon>Eukaryota</taxon>
        <taxon>Fungi</taxon>
        <taxon>Fungi incertae sedis</taxon>
        <taxon>Mucoromycota</taxon>
        <taxon>Glomeromycotina</taxon>
        <taxon>Glomeromycetes</taxon>
        <taxon>Diversisporales</taxon>
        <taxon>Gigasporaceae</taxon>
        <taxon>Racocetra</taxon>
    </lineage>
</organism>
<keyword evidence="2" id="KW-1185">Reference proteome</keyword>
<protein>
    <submittedName>
        <fullName evidence="1">60_t:CDS:1</fullName>
    </submittedName>
</protein>
<dbReference type="Proteomes" id="UP000789920">
    <property type="component" value="Unassembled WGS sequence"/>
</dbReference>
<name>A0ACA9QT53_9GLOM</name>
<dbReference type="EMBL" id="CAJVQC010037780">
    <property type="protein sequence ID" value="CAG8764628.1"/>
    <property type="molecule type" value="Genomic_DNA"/>
</dbReference>
<evidence type="ECO:0000313" key="1">
    <source>
        <dbReference type="EMBL" id="CAG8764628.1"/>
    </source>
</evidence>
<gene>
    <name evidence="1" type="ORF">RPERSI_LOCUS15641</name>
</gene>
<reference evidence="1" key="1">
    <citation type="submission" date="2021-06" db="EMBL/GenBank/DDBJ databases">
        <authorList>
            <person name="Kallberg Y."/>
            <person name="Tangrot J."/>
            <person name="Rosling A."/>
        </authorList>
    </citation>
    <scope>NUCLEOTIDE SEQUENCE</scope>
    <source>
        <strain evidence="1">MA461A</strain>
    </source>
</reference>
<feature type="non-terminal residue" evidence="1">
    <location>
        <position position="1"/>
    </location>
</feature>
<evidence type="ECO:0000313" key="2">
    <source>
        <dbReference type="Proteomes" id="UP000789920"/>
    </source>
</evidence>
<comment type="caution">
    <text evidence="1">The sequence shown here is derived from an EMBL/GenBank/DDBJ whole genome shotgun (WGS) entry which is preliminary data.</text>
</comment>
<proteinExistence type="predicted"/>
<sequence>SNNLNTPLHKNNLIDRLLLDVRLTELKSLNDFKILVNMIEETQSKNSYVKYGRYVEDCAKNLEWHKLLSTSIVAQTLLRMSLSPNNLILSGILDISTLINENIPTVMKALKKKKLDAITSQASLDRNNDKGPIKKYDIFGMCKDEKYNIELMLGEISHGPQDETHIHSIENRNKLGKGAKDSLD</sequence>